<dbReference type="AlphaFoldDB" id="A0A1I5SGS6"/>
<gene>
    <name evidence="1" type="ORF">SAMN05444406_102120</name>
</gene>
<dbReference type="GO" id="GO:0016811">
    <property type="term" value="F:hydrolase activity, acting on carbon-nitrogen (but not peptide) bonds, in linear amides"/>
    <property type="evidence" value="ECO:0007669"/>
    <property type="project" value="TreeGrafter"/>
</dbReference>
<reference evidence="1 2" key="1">
    <citation type="submission" date="2016-10" db="EMBL/GenBank/DDBJ databases">
        <authorList>
            <person name="de Groot N.N."/>
        </authorList>
    </citation>
    <scope>NUCLEOTIDE SEQUENCE [LARGE SCALE GENOMIC DNA]</scope>
    <source>
        <strain evidence="1 2">DSM 20678</strain>
    </source>
</reference>
<dbReference type="STRING" id="937334.SAMN05444406_102120"/>
<dbReference type="InterPro" id="IPR003737">
    <property type="entry name" value="GlcNAc_PI_deacetylase-related"/>
</dbReference>
<dbReference type="Proteomes" id="UP000198577">
    <property type="component" value="Unassembled WGS sequence"/>
</dbReference>
<dbReference type="SUPFAM" id="SSF102588">
    <property type="entry name" value="LmbE-like"/>
    <property type="match status" value="1"/>
</dbReference>
<dbReference type="OrthoDB" id="9815144at2"/>
<keyword evidence="2" id="KW-1185">Reference proteome</keyword>
<dbReference type="InterPro" id="IPR024078">
    <property type="entry name" value="LmbE-like_dom_sf"/>
</dbReference>
<protein>
    <submittedName>
        <fullName evidence="1">N-acetylglucosaminyl deacetylase, LmbE family</fullName>
    </submittedName>
</protein>
<sequence length="249" mass="28066">MDENKIKQMLTPPDLMASKRVLCVQPHPDDNEVGAGGTIAKLSEQGTEVYYLTVTNGDLGIPNVTPEEAKTIRAKELEDAGRYLGVKGFYSLGFPDNMPQSIEEIVPAVVEIIREVKPDTILCPDPWLPYEAHADHRKTGYAVAQAFLMSGNSNYPRGQQNKPWEPQVIAFYFTANPNTVVDITATIEKKFEAMAKHKSQFNEELMQLYRYYFTMKGRELAQGKGFAVGEAFKVMNRLFLHCFVDAIYM</sequence>
<dbReference type="EMBL" id="FOXR01000002">
    <property type="protein sequence ID" value="SFP69556.1"/>
    <property type="molecule type" value="Genomic_DNA"/>
</dbReference>
<accession>A0A1I5SGS6</accession>
<proteinExistence type="predicted"/>
<name>A0A1I5SGS6_9FIRM</name>
<dbReference type="Pfam" id="PF02585">
    <property type="entry name" value="PIG-L"/>
    <property type="match status" value="1"/>
</dbReference>
<dbReference type="PANTHER" id="PTHR12993">
    <property type="entry name" value="N-ACETYLGLUCOSAMINYL-PHOSPHATIDYLINOSITOL DE-N-ACETYLASE-RELATED"/>
    <property type="match status" value="1"/>
</dbReference>
<dbReference type="Gene3D" id="3.40.50.10320">
    <property type="entry name" value="LmbE-like"/>
    <property type="match status" value="1"/>
</dbReference>
<dbReference type="PANTHER" id="PTHR12993:SF11">
    <property type="entry name" value="N-ACETYLGLUCOSAMINYL-PHOSPHATIDYLINOSITOL DE-N-ACETYLASE"/>
    <property type="match status" value="1"/>
</dbReference>
<dbReference type="RefSeq" id="WP_025746985.1">
    <property type="nucleotide sequence ID" value="NZ_FOXR01000002.1"/>
</dbReference>
<evidence type="ECO:0000313" key="2">
    <source>
        <dbReference type="Proteomes" id="UP000198577"/>
    </source>
</evidence>
<evidence type="ECO:0000313" key="1">
    <source>
        <dbReference type="EMBL" id="SFP69556.1"/>
    </source>
</evidence>
<organism evidence="1 2">
    <name type="scientific">Caldicoprobacter faecalis</name>
    <dbReference type="NCBI Taxonomy" id="937334"/>
    <lineage>
        <taxon>Bacteria</taxon>
        <taxon>Bacillati</taxon>
        <taxon>Bacillota</taxon>
        <taxon>Clostridia</taxon>
        <taxon>Caldicoprobacterales</taxon>
        <taxon>Caldicoprobacteraceae</taxon>
        <taxon>Caldicoprobacter</taxon>
    </lineage>
</organism>